<organism evidence="3 4">
    <name type="scientific">Streptacidiphilus monticola</name>
    <dbReference type="NCBI Taxonomy" id="2161674"/>
    <lineage>
        <taxon>Bacteria</taxon>
        <taxon>Bacillati</taxon>
        <taxon>Actinomycetota</taxon>
        <taxon>Actinomycetes</taxon>
        <taxon>Kitasatosporales</taxon>
        <taxon>Streptomycetaceae</taxon>
        <taxon>Streptacidiphilus</taxon>
    </lineage>
</organism>
<protein>
    <recommendedName>
        <fullName evidence="2">GH16 domain-containing protein</fullName>
    </recommendedName>
</protein>
<proteinExistence type="predicted"/>
<dbReference type="EMBL" id="JBHSQJ010000061">
    <property type="protein sequence ID" value="MFC5908550.1"/>
    <property type="molecule type" value="Genomic_DNA"/>
</dbReference>
<name>A0ABW1G1C9_9ACTN</name>
<keyword evidence="1" id="KW-0732">Signal</keyword>
<dbReference type="PANTHER" id="PTHR10963:SF60">
    <property type="entry name" value="GRAM-NEGATIVE BACTERIA-BINDING PROTEIN 1-RELATED"/>
    <property type="match status" value="1"/>
</dbReference>
<dbReference type="InterPro" id="IPR050546">
    <property type="entry name" value="Glycosyl_Hydrlase_16"/>
</dbReference>
<dbReference type="InterPro" id="IPR013320">
    <property type="entry name" value="ConA-like_dom_sf"/>
</dbReference>
<gene>
    <name evidence="3" type="ORF">ACFP3V_15175</name>
</gene>
<dbReference type="Gene3D" id="2.60.120.200">
    <property type="match status" value="1"/>
</dbReference>
<evidence type="ECO:0000313" key="3">
    <source>
        <dbReference type="EMBL" id="MFC5908550.1"/>
    </source>
</evidence>
<comment type="caution">
    <text evidence="3">The sequence shown here is derived from an EMBL/GenBank/DDBJ whole genome shotgun (WGS) entry which is preliminary data.</text>
</comment>
<reference evidence="4" key="1">
    <citation type="journal article" date="2019" name="Int. J. Syst. Evol. Microbiol.">
        <title>The Global Catalogue of Microorganisms (GCM) 10K type strain sequencing project: providing services to taxonomists for standard genome sequencing and annotation.</title>
        <authorList>
            <consortium name="The Broad Institute Genomics Platform"/>
            <consortium name="The Broad Institute Genome Sequencing Center for Infectious Disease"/>
            <person name="Wu L."/>
            <person name="Ma J."/>
        </authorList>
    </citation>
    <scope>NUCLEOTIDE SEQUENCE [LARGE SCALE GENOMIC DNA]</scope>
    <source>
        <strain evidence="4">JCM 4816</strain>
    </source>
</reference>
<dbReference type="Proteomes" id="UP001596174">
    <property type="component" value="Unassembled WGS sequence"/>
</dbReference>
<feature type="chain" id="PRO_5047382614" description="GH16 domain-containing protein" evidence="1">
    <location>
        <begin position="31"/>
        <end position="337"/>
    </location>
</feature>
<dbReference type="InterPro" id="IPR000757">
    <property type="entry name" value="Beta-glucanase-like"/>
</dbReference>
<feature type="signal peptide" evidence="1">
    <location>
        <begin position="1"/>
        <end position="30"/>
    </location>
</feature>
<dbReference type="PROSITE" id="PS51762">
    <property type="entry name" value="GH16_2"/>
    <property type="match status" value="1"/>
</dbReference>
<dbReference type="SUPFAM" id="SSF49899">
    <property type="entry name" value="Concanavalin A-like lectins/glucanases"/>
    <property type="match status" value="1"/>
</dbReference>
<feature type="domain" description="GH16" evidence="2">
    <location>
        <begin position="107"/>
        <end position="337"/>
    </location>
</feature>
<evidence type="ECO:0000313" key="4">
    <source>
        <dbReference type="Proteomes" id="UP001596174"/>
    </source>
</evidence>
<sequence>MSISRAARTLAGLAAVPTLLATSLALPARAADWTPPSVPAPVTIPQLPGITVPDVSKVIKTPGWLPNPVDAEQLADFALFKALSVFPQLSVSPLCTPWWAGRDGCKPSLGVGSTPVFDEEFDKPLSQSKDWVATTTSSYRYGNHNPDDSKLDWISPQAVQVADGVATFTARPGNRWLENGERAWTTGLLTTEGSPKGFMVRTGDYVEARVKLPTGLGAWPALWTWKDGGNEIDSFEYHPDNPAILELSNRVLPAYDYWSGLSAAGDDGWVTIGTKYGQNSVEWYVDGVRVYKDLKGVGPGWSAYLILNLSVSDGRYHPGPDGTGPIRFQADYVRVYR</sequence>
<evidence type="ECO:0000259" key="2">
    <source>
        <dbReference type="PROSITE" id="PS51762"/>
    </source>
</evidence>
<dbReference type="RefSeq" id="WP_380583550.1">
    <property type="nucleotide sequence ID" value="NZ_JBHSQJ010000061.1"/>
</dbReference>
<accession>A0ABW1G1C9</accession>
<keyword evidence="4" id="KW-1185">Reference proteome</keyword>
<dbReference type="PANTHER" id="PTHR10963">
    <property type="entry name" value="GLYCOSYL HYDROLASE-RELATED"/>
    <property type="match status" value="1"/>
</dbReference>
<evidence type="ECO:0000256" key="1">
    <source>
        <dbReference type="SAM" id="SignalP"/>
    </source>
</evidence>